<dbReference type="PANTHER" id="PTHR35936">
    <property type="entry name" value="MEMBRANE-BOUND LYTIC MUREIN TRANSGLYCOSYLASE F"/>
    <property type="match status" value="1"/>
</dbReference>
<dbReference type="GO" id="GO:0016020">
    <property type="term" value="C:membrane"/>
    <property type="evidence" value="ECO:0007669"/>
    <property type="project" value="InterPro"/>
</dbReference>
<dbReference type="PROSITE" id="PS01039">
    <property type="entry name" value="SBP_BACTERIAL_3"/>
    <property type="match status" value="1"/>
</dbReference>
<dbReference type="SMART" id="SM00079">
    <property type="entry name" value="PBPe"/>
    <property type="match status" value="1"/>
</dbReference>
<evidence type="ECO:0000259" key="6">
    <source>
        <dbReference type="SMART" id="SM00079"/>
    </source>
</evidence>
<keyword evidence="3" id="KW-0732">Signal</keyword>
<dbReference type="SMART" id="SM00062">
    <property type="entry name" value="PBPb"/>
    <property type="match status" value="1"/>
</dbReference>
<name>A0A0B7H159_TREPH</name>
<dbReference type="Gene3D" id="3.40.190.10">
    <property type="entry name" value="Periplasmic binding protein-like II"/>
    <property type="match status" value="2"/>
</dbReference>
<dbReference type="GO" id="GO:0015276">
    <property type="term" value="F:ligand-gated monoatomic ion channel activity"/>
    <property type="evidence" value="ECO:0007669"/>
    <property type="project" value="InterPro"/>
</dbReference>
<evidence type="ECO:0000259" key="5">
    <source>
        <dbReference type="SMART" id="SM00062"/>
    </source>
</evidence>
<dbReference type="Proteomes" id="UP000042527">
    <property type="component" value="Unassembled WGS sequence"/>
</dbReference>
<dbReference type="PANTHER" id="PTHR35936:SF19">
    <property type="entry name" value="AMINO-ACID-BINDING PROTEIN YXEM-RELATED"/>
    <property type="match status" value="1"/>
</dbReference>
<reference evidence="8 10" key="3">
    <citation type="submission" date="2019-08" db="EMBL/GenBank/DDBJ databases">
        <authorList>
            <person name="Kuhnert P."/>
        </authorList>
    </citation>
    <scope>NUCLEOTIDE SEQUENCE [LARGE SCALE GENOMIC DNA]</scope>
    <source>
        <strain evidence="8 10">B36.5</strain>
    </source>
</reference>
<evidence type="ECO:0000256" key="4">
    <source>
        <dbReference type="RuleBase" id="RU003744"/>
    </source>
</evidence>
<evidence type="ECO:0000313" key="8">
    <source>
        <dbReference type="EMBL" id="QEJ97999.1"/>
    </source>
</evidence>
<proteinExistence type="inferred from homology"/>
<comment type="similarity">
    <text evidence="2 4">Belongs to the bacterial solute-binding protein 3 family.</text>
</comment>
<dbReference type="InterPro" id="IPR001320">
    <property type="entry name" value="Iontro_rcpt_C"/>
</dbReference>
<dbReference type="AlphaFoldDB" id="A0A0B7H159"/>
<dbReference type="Proteomes" id="UP000323594">
    <property type="component" value="Chromosome"/>
</dbReference>
<dbReference type="Pfam" id="PF00497">
    <property type="entry name" value="SBP_bac_3"/>
    <property type="match status" value="1"/>
</dbReference>
<dbReference type="GO" id="GO:0030313">
    <property type="term" value="C:cell envelope"/>
    <property type="evidence" value="ECO:0007669"/>
    <property type="project" value="UniProtKB-SubCell"/>
</dbReference>
<dbReference type="InterPro" id="IPR001638">
    <property type="entry name" value="Solute-binding_3/MltF_N"/>
</dbReference>
<reference evidence="9" key="2">
    <citation type="submission" date="2015-01" db="EMBL/GenBank/DDBJ databases">
        <authorList>
            <person name="Manzoor Shahid"/>
            <person name="Zubair Saima"/>
        </authorList>
    </citation>
    <scope>NUCLEOTIDE SEQUENCE [LARGE SCALE GENOMIC DNA]</scope>
    <source>
        <strain evidence="9">V1</strain>
    </source>
</reference>
<sequence length="273" mass="30825">MKKIFTIFFLIFLISSCQKNLKSDEEKNAYTDVSFDKVRVNGFITVGVGDPLPPLISSSLSGYMVGYDIDLLEAAAKKLHLKIKVKAISWDEKEAILDSGEVDCIASGLSITPDREKIYAFTQPYLKDAQVIVTLDSAAIFTFDDLVDKCIGIQKGSTAAGLLKEHLEEKAGKYSILELDEFMDLLVALENKKTDAIVVNLLTIYSMILREHRPYRIFDEPLATDYYAFGFRHKDIKLRDMVQKALEQIQFEGTVKEISTKWFGNDISIIKIN</sequence>
<evidence type="ECO:0000256" key="2">
    <source>
        <dbReference type="ARBA" id="ARBA00010333"/>
    </source>
</evidence>
<comment type="subcellular location">
    <subcellularLocation>
        <location evidence="1">Cell envelope</location>
    </subcellularLocation>
</comment>
<dbReference type="RefSeq" id="WP_024753401.1">
    <property type="nucleotide sequence ID" value="NZ_CDNC01000034.1"/>
</dbReference>
<dbReference type="InterPro" id="IPR018313">
    <property type="entry name" value="SBP_3_CS"/>
</dbReference>
<dbReference type="GeneID" id="57752865"/>
<evidence type="ECO:0000313" key="9">
    <source>
        <dbReference type="Proteomes" id="UP000042527"/>
    </source>
</evidence>
<feature type="domain" description="Ionotropic glutamate receptor C-terminal" evidence="6">
    <location>
        <begin position="45"/>
        <end position="265"/>
    </location>
</feature>
<dbReference type="EMBL" id="CP042817">
    <property type="protein sequence ID" value="QEJ97999.1"/>
    <property type="molecule type" value="Genomic_DNA"/>
</dbReference>
<feature type="domain" description="Solute-binding protein family 3/N-terminal" evidence="5">
    <location>
        <begin position="43"/>
        <end position="266"/>
    </location>
</feature>
<evidence type="ECO:0000313" key="7">
    <source>
        <dbReference type="EMBL" id="CEM62686.1"/>
    </source>
</evidence>
<evidence type="ECO:0000313" key="10">
    <source>
        <dbReference type="Proteomes" id="UP000323594"/>
    </source>
</evidence>
<dbReference type="SUPFAM" id="SSF53850">
    <property type="entry name" value="Periplasmic binding protein-like II"/>
    <property type="match status" value="1"/>
</dbReference>
<organism evidence="7 9">
    <name type="scientific">Treponema phagedenis</name>
    <dbReference type="NCBI Taxonomy" id="162"/>
    <lineage>
        <taxon>Bacteria</taxon>
        <taxon>Pseudomonadati</taxon>
        <taxon>Spirochaetota</taxon>
        <taxon>Spirochaetia</taxon>
        <taxon>Spirochaetales</taxon>
        <taxon>Treponemataceae</taxon>
        <taxon>Treponema</taxon>
    </lineage>
</organism>
<evidence type="ECO:0000256" key="3">
    <source>
        <dbReference type="ARBA" id="ARBA00022729"/>
    </source>
</evidence>
<dbReference type="EMBL" id="CDNC01000034">
    <property type="protein sequence ID" value="CEM62686.1"/>
    <property type="molecule type" value="Genomic_DNA"/>
</dbReference>
<keyword evidence="9" id="KW-1185">Reference proteome</keyword>
<dbReference type="OrthoDB" id="9775197at2"/>
<protein>
    <submittedName>
        <fullName evidence="7">ABC transporter, substrate-binding protein, family 3</fullName>
    </submittedName>
    <submittedName>
        <fullName evidence="8">Transporter substrate-binding domain-containing protein</fullName>
    </submittedName>
</protein>
<reference evidence="7" key="1">
    <citation type="submission" date="2015-01" db="EMBL/GenBank/DDBJ databases">
        <authorList>
            <person name="Xiang T."/>
            <person name="Song Y."/>
            <person name="Huang L."/>
            <person name="Wang B."/>
            <person name="Wu P."/>
        </authorList>
    </citation>
    <scope>NUCLEOTIDE SEQUENCE [LARGE SCALE GENOMIC DNA]</scope>
    <source>
        <strain evidence="7">V1</strain>
    </source>
</reference>
<accession>A0A0B7H159</accession>
<dbReference type="PROSITE" id="PS51257">
    <property type="entry name" value="PROKAR_LIPOPROTEIN"/>
    <property type="match status" value="1"/>
</dbReference>
<gene>
    <name evidence="8" type="ORF">FUT82_08310</name>
    <name evidence="7" type="ORF">TPHV1_40189</name>
</gene>
<evidence type="ECO:0000256" key="1">
    <source>
        <dbReference type="ARBA" id="ARBA00004196"/>
    </source>
</evidence>